<proteinExistence type="inferred from homology"/>
<feature type="region of interest" description="Disordered" evidence="5">
    <location>
        <begin position="52"/>
        <end position="72"/>
    </location>
</feature>
<dbReference type="EMBL" id="LVLJ01003973">
    <property type="protein sequence ID" value="OAE18911.1"/>
    <property type="molecule type" value="Genomic_DNA"/>
</dbReference>
<feature type="transmembrane region" description="Helical" evidence="6">
    <location>
        <begin position="187"/>
        <end position="206"/>
    </location>
</feature>
<dbReference type="InterPro" id="IPR008630">
    <property type="entry name" value="Glyco_trans_34"/>
</dbReference>
<keyword evidence="6" id="KW-1133">Transmembrane helix</keyword>
<evidence type="ECO:0000256" key="2">
    <source>
        <dbReference type="ARBA" id="ARBA00005664"/>
    </source>
</evidence>
<comment type="similarity">
    <text evidence="2">Belongs to the glycosyltransferase 34 family.</text>
</comment>
<evidence type="ECO:0000256" key="4">
    <source>
        <dbReference type="ARBA" id="ARBA00022679"/>
    </source>
</evidence>
<dbReference type="GO" id="GO:0000139">
    <property type="term" value="C:Golgi membrane"/>
    <property type="evidence" value="ECO:0007669"/>
    <property type="project" value="UniProtKB-SubCell"/>
</dbReference>
<evidence type="ECO:0000256" key="3">
    <source>
        <dbReference type="ARBA" id="ARBA00022676"/>
    </source>
</evidence>
<dbReference type="PANTHER" id="PTHR31311:SF44">
    <property type="entry name" value="GLYCOSYLTRANSFERASE 2-RELATED"/>
    <property type="match status" value="1"/>
</dbReference>
<evidence type="ECO:0000313" key="8">
    <source>
        <dbReference type="Proteomes" id="UP000077202"/>
    </source>
</evidence>
<accession>A0A176VF20</accession>
<comment type="subcellular location">
    <subcellularLocation>
        <location evidence="1">Golgi apparatus membrane</location>
        <topology evidence="1">Single-pass type II membrane protein</topology>
    </subcellularLocation>
</comment>
<comment type="caution">
    <text evidence="7">The sequence shown here is derived from an EMBL/GenBank/DDBJ whole genome shotgun (WGS) entry which is preliminary data.</text>
</comment>
<evidence type="ECO:0000313" key="7">
    <source>
        <dbReference type="EMBL" id="OAE18911.1"/>
    </source>
</evidence>
<evidence type="ECO:0000256" key="1">
    <source>
        <dbReference type="ARBA" id="ARBA00004323"/>
    </source>
</evidence>
<protein>
    <submittedName>
        <fullName evidence="7">Uncharacterized protein</fullName>
    </submittedName>
</protein>
<keyword evidence="3" id="KW-0328">Glycosyltransferase</keyword>
<dbReference type="Gene3D" id="3.90.550.10">
    <property type="entry name" value="Spore Coat Polysaccharide Biosynthesis Protein SpsA, Chain A"/>
    <property type="match status" value="2"/>
</dbReference>
<dbReference type="AlphaFoldDB" id="A0A176VF20"/>
<keyword evidence="6" id="KW-0812">Transmembrane</keyword>
<evidence type="ECO:0000256" key="6">
    <source>
        <dbReference type="SAM" id="Phobius"/>
    </source>
</evidence>
<feature type="region of interest" description="Disordered" evidence="5">
    <location>
        <begin position="240"/>
        <end position="260"/>
    </location>
</feature>
<name>A0A176VF20_MARPO</name>
<dbReference type="Proteomes" id="UP000077202">
    <property type="component" value="Unassembled WGS sequence"/>
</dbReference>
<keyword evidence="8" id="KW-1185">Reference proteome</keyword>
<gene>
    <name evidence="7" type="ORF">AXG93_1976s1150</name>
</gene>
<evidence type="ECO:0000256" key="5">
    <source>
        <dbReference type="SAM" id="MobiDB-lite"/>
    </source>
</evidence>
<keyword evidence="6" id="KW-0472">Membrane</keyword>
<feature type="region of interest" description="Disordered" evidence="5">
    <location>
        <begin position="1"/>
        <end position="26"/>
    </location>
</feature>
<dbReference type="Pfam" id="PF05637">
    <property type="entry name" value="Glyco_transf_34"/>
    <property type="match status" value="2"/>
</dbReference>
<dbReference type="InterPro" id="IPR029044">
    <property type="entry name" value="Nucleotide-diphossugar_trans"/>
</dbReference>
<keyword evidence="4" id="KW-0808">Transferase</keyword>
<reference evidence="7" key="1">
    <citation type="submission" date="2016-03" db="EMBL/GenBank/DDBJ databases">
        <title>Mechanisms controlling the formation of the plant cell surface in tip-growing cells are functionally conserved among land plants.</title>
        <authorList>
            <person name="Honkanen S."/>
            <person name="Jones V.A."/>
            <person name="Morieri G."/>
            <person name="Champion C."/>
            <person name="Hetherington A.J."/>
            <person name="Kelly S."/>
            <person name="Saint-Marcoux D."/>
            <person name="Proust H."/>
            <person name="Prescott H."/>
            <person name="Dolan L."/>
        </authorList>
    </citation>
    <scope>NUCLEOTIDE SEQUENCE [LARGE SCALE GENOMIC DNA]</scope>
    <source>
        <tissue evidence="7">Whole gametophyte</tissue>
    </source>
</reference>
<dbReference type="PANTHER" id="PTHR31311">
    <property type="entry name" value="XYLOGLUCAN 6-XYLOSYLTRANSFERASE 5-RELATED-RELATED"/>
    <property type="match status" value="1"/>
</dbReference>
<sequence>MCTVGTNYRRRLITQPTSTGGPELDARNLEAEIGPAYKPRLDPGIARKECLASASEQPASDPASHPSLPPCSHRRAQLYNQVSQRPDGAGSGVGAGAGAAAAAGRGAGCTNSRRRSGAQVPTQLEQAAVILSFRSRLRDRSNREEEAEVAANFAAMKDNVKLRTSWSLASIASRLFQVPRAGIKQGFWQFLFAIVAAVFTVLVIWGPTLSAPADVSTQHQQQQQQPAGPIVHRTSNALANEKSPVHSSSTKSSDDDDDGVLGVEKKLKLDEASDEELRLVALHKKQKARSEAATKPLVNLRDKRWNTASFAFEPVHADWDKQRAAAARNRPNLRAPVGRKSRVMLVTGTGPTPCSRSVGNYIYIKAAKNKVDYCRLHDIQLFYNMASPDPNFDGWWTKIPLLRSLMVSHPEVDWFWWMDSDAWITDMTFEVPFDKYAAAGKNLFLYGDESKMYGEKSWIGINTGDMAIRNCQWSLDLLDAWASLGVASAREASGKFLTEVLTERPANFPADDQSSLAYLLVFEKRRWAAQTALEMSFTMSGHWPTLTGKFEELRASSHPGFGDHRWPLCVHFAGCQPCSDIAGYGKYPWEACQLQMDRTFAFADDQVLRTLGFQVDGGLETSEVKPLHEELQEALAPGVPYHIYPNVSDWDLQRRAFLKRSKDPRDRKGAKPRVLLVSGSGPRECHEVRGTHFLLKALKNKIDYARMHDMDFFYNMANLDKQLTGWWGKIPVIRTMMLAHPEAEWIWWVDSDAVFTDMVFEPPLQSYPDYNLIMWGSEEMVFEKKSFIGLNAGDMIVRNCQWSLDFFDAIIPFGPEGAVREEAGRMLTKVLTDRPDMQADDQSAIIHLLNTQKAKYASKVNFENGYTLSGSWDSITFNFEKLMEEHHPGFGDWRWPLVTHFAGCQPCSHPNMCNYNRTDCFEQMDRSLHFADNQVIHAYGLEHRTLGTWELQKLGTAAAAAKAAKLSDAAGNAPPTTESFKQKFH</sequence>
<organism evidence="7 8">
    <name type="scientific">Marchantia polymorpha subsp. ruderalis</name>
    <dbReference type="NCBI Taxonomy" id="1480154"/>
    <lineage>
        <taxon>Eukaryota</taxon>
        <taxon>Viridiplantae</taxon>
        <taxon>Streptophyta</taxon>
        <taxon>Embryophyta</taxon>
        <taxon>Marchantiophyta</taxon>
        <taxon>Marchantiopsida</taxon>
        <taxon>Marchantiidae</taxon>
        <taxon>Marchantiales</taxon>
        <taxon>Marchantiaceae</taxon>
        <taxon>Marchantia</taxon>
    </lineage>
</organism>
<dbReference type="GO" id="GO:0016757">
    <property type="term" value="F:glycosyltransferase activity"/>
    <property type="evidence" value="ECO:0007669"/>
    <property type="project" value="UniProtKB-KW"/>
</dbReference>